<dbReference type="KEGG" id="haa:A5892_13105"/>
<sequence length="63" mass="7154">MKTSELIEHLEVLRRQKGDVEVLIRVTGRPGEYLHVHAPEPVLITRQSQRQGVLGEDWVIALG</sequence>
<keyword evidence="2" id="KW-1185">Reference proteome</keyword>
<proteinExistence type="predicted"/>
<dbReference type="Proteomes" id="UP000077875">
    <property type="component" value="Chromosome"/>
</dbReference>
<dbReference type="AlphaFoldDB" id="A0A172YG85"/>
<evidence type="ECO:0000313" key="2">
    <source>
        <dbReference type="Proteomes" id="UP000077875"/>
    </source>
</evidence>
<dbReference type="STRING" id="376489.A5892_13105"/>
<gene>
    <name evidence="1" type="ORF">A5892_13105</name>
</gene>
<dbReference type="EMBL" id="CP015243">
    <property type="protein sequence ID" value="ANF58291.1"/>
    <property type="molecule type" value="Genomic_DNA"/>
</dbReference>
<dbReference type="RefSeq" id="WP_064123183.1">
    <property type="nucleotide sequence ID" value="NZ_CP015243.1"/>
</dbReference>
<organism evidence="1 2">
    <name type="scientific">Halotalea alkalilenta</name>
    <dbReference type="NCBI Taxonomy" id="376489"/>
    <lineage>
        <taxon>Bacteria</taxon>
        <taxon>Pseudomonadati</taxon>
        <taxon>Pseudomonadota</taxon>
        <taxon>Gammaproteobacteria</taxon>
        <taxon>Oceanospirillales</taxon>
        <taxon>Halomonadaceae</taxon>
        <taxon>Halotalea</taxon>
    </lineage>
</organism>
<reference evidence="1 2" key="1">
    <citation type="submission" date="2016-04" db="EMBL/GenBank/DDBJ databases">
        <title>Complete Genome Sequence of Halotalea alkalilenta IHB B 13600.</title>
        <authorList>
            <person name="Swarnkar M.K."/>
            <person name="Sharma A."/>
            <person name="Kaushal K."/>
            <person name="Soni R."/>
            <person name="Rana S."/>
            <person name="Singh A.K."/>
            <person name="Gulati A."/>
        </authorList>
    </citation>
    <scope>NUCLEOTIDE SEQUENCE [LARGE SCALE GENOMIC DNA]</scope>
    <source>
        <strain evidence="1 2">IHB B 13600</strain>
    </source>
</reference>
<protein>
    <submittedName>
        <fullName evidence="1">Uncharacterized protein</fullName>
    </submittedName>
</protein>
<accession>A0A172YG85</accession>
<evidence type="ECO:0000313" key="1">
    <source>
        <dbReference type="EMBL" id="ANF58291.1"/>
    </source>
</evidence>
<name>A0A172YG85_9GAMM</name>